<evidence type="ECO:0000313" key="3">
    <source>
        <dbReference type="Proteomes" id="UP001500320"/>
    </source>
</evidence>
<evidence type="ECO:0000313" key="2">
    <source>
        <dbReference type="EMBL" id="GAA3118704.1"/>
    </source>
</evidence>
<organism evidence="2 3">
    <name type="scientific">Planomonospora alba</name>
    <dbReference type="NCBI Taxonomy" id="161354"/>
    <lineage>
        <taxon>Bacteria</taxon>
        <taxon>Bacillati</taxon>
        <taxon>Actinomycetota</taxon>
        <taxon>Actinomycetes</taxon>
        <taxon>Streptosporangiales</taxon>
        <taxon>Streptosporangiaceae</taxon>
        <taxon>Planomonospora</taxon>
    </lineage>
</organism>
<name>A0ABP6MNJ4_9ACTN</name>
<gene>
    <name evidence="2" type="ORF">GCM10010466_07020</name>
</gene>
<keyword evidence="3" id="KW-1185">Reference proteome</keyword>
<sequence length="142" mass="15399">MGQLEKLATDHHSRAAEEWGEAVGRIAYVADEGADFTAEEFARASVAQHAYGWWQQVMDLINGEEVDGAEAIMRTRHRAEQHLIQAGPVCYGDLFHQAMAQARRQAAQRFLTATQRLADALTGPAARAGDGTGHATVEGAAR</sequence>
<reference evidence="3" key="1">
    <citation type="journal article" date="2019" name="Int. J. Syst. Evol. Microbiol.">
        <title>The Global Catalogue of Microorganisms (GCM) 10K type strain sequencing project: providing services to taxonomists for standard genome sequencing and annotation.</title>
        <authorList>
            <consortium name="The Broad Institute Genomics Platform"/>
            <consortium name="The Broad Institute Genome Sequencing Center for Infectious Disease"/>
            <person name="Wu L."/>
            <person name="Ma J."/>
        </authorList>
    </citation>
    <scope>NUCLEOTIDE SEQUENCE [LARGE SCALE GENOMIC DNA]</scope>
    <source>
        <strain evidence="3">JCM 9373</strain>
    </source>
</reference>
<feature type="region of interest" description="Disordered" evidence="1">
    <location>
        <begin position="123"/>
        <end position="142"/>
    </location>
</feature>
<dbReference type="EMBL" id="BAAAUT010000004">
    <property type="protein sequence ID" value="GAA3118704.1"/>
    <property type="molecule type" value="Genomic_DNA"/>
</dbReference>
<evidence type="ECO:0000256" key="1">
    <source>
        <dbReference type="SAM" id="MobiDB-lite"/>
    </source>
</evidence>
<dbReference type="RefSeq" id="WP_344855806.1">
    <property type="nucleotide sequence ID" value="NZ_BAAAUT010000004.1"/>
</dbReference>
<dbReference type="Proteomes" id="UP001500320">
    <property type="component" value="Unassembled WGS sequence"/>
</dbReference>
<accession>A0ABP6MNJ4</accession>
<protein>
    <submittedName>
        <fullName evidence="2">Uncharacterized protein</fullName>
    </submittedName>
</protein>
<comment type="caution">
    <text evidence="2">The sequence shown here is derived from an EMBL/GenBank/DDBJ whole genome shotgun (WGS) entry which is preliminary data.</text>
</comment>
<proteinExistence type="predicted"/>